<dbReference type="AlphaFoldDB" id="A0A0D8IVT8"/>
<comment type="caution">
    <text evidence="7">The sequence shown here is derived from an EMBL/GenBank/DDBJ whole genome shotgun (WGS) entry which is preliminary data.</text>
</comment>
<dbReference type="EMBL" id="WMZR01000016">
    <property type="protein sequence ID" value="MTS52293.1"/>
    <property type="molecule type" value="Genomic_DNA"/>
</dbReference>
<evidence type="ECO:0000256" key="5">
    <source>
        <dbReference type="ARBA" id="ARBA00037974"/>
    </source>
</evidence>
<reference evidence="11 12" key="2">
    <citation type="journal article" date="2019" name="Nat. Med.">
        <title>A library of human gut bacterial isolates paired with longitudinal multiomics data enables mechanistic microbiome research.</title>
        <authorList>
            <person name="Poyet M."/>
            <person name="Groussin M."/>
            <person name="Gibbons S.M."/>
            <person name="Avila-Pacheco J."/>
            <person name="Jiang X."/>
            <person name="Kearney S.M."/>
            <person name="Perrotta A.R."/>
            <person name="Berdy B."/>
            <person name="Zhao S."/>
            <person name="Lieberman T.D."/>
            <person name="Swanson P.K."/>
            <person name="Smith M."/>
            <person name="Roesemann S."/>
            <person name="Alexander J.E."/>
            <person name="Rich S.A."/>
            <person name="Livny J."/>
            <person name="Vlamakis H."/>
            <person name="Clish C."/>
            <person name="Bullock K."/>
            <person name="Deik A."/>
            <person name="Scott J."/>
            <person name="Pierce K.A."/>
            <person name="Xavier R.J."/>
            <person name="Alm E.J."/>
        </authorList>
    </citation>
    <scope>NUCLEOTIDE SEQUENCE [LARGE SCALE GENOMIC DNA]</scope>
    <source>
        <strain evidence="8 12">BIOML-A4</strain>
        <strain evidence="9 11">BIOML-A7</strain>
    </source>
</reference>
<evidence type="ECO:0000256" key="3">
    <source>
        <dbReference type="ARBA" id="ARBA00022898"/>
    </source>
</evidence>
<dbReference type="EC" id="4.4.1.13" evidence="2"/>
<evidence type="ECO:0000256" key="4">
    <source>
        <dbReference type="ARBA" id="ARBA00023239"/>
    </source>
</evidence>
<dbReference type="GO" id="GO:0030170">
    <property type="term" value="F:pyridoxal phosphate binding"/>
    <property type="evidence" value="ECO:0007669"/>
    <property type="project" value="InterPro"/>
</dbReference>
<evidence type="ECO:0000313" key="9">
    <source>
        <dbReference type="EMBL" id="MTS52293.1"/>
    </source>
</evidence>
<evidence type="ECO:0000256" key="1">
    <source>
        <dbReference type="ARBA" id="ARBA00001933"/>
    </source>
</evidence>
<evidence type="ECO:0000313" key="12">
    <source>
        <dbReference type="Proteomes" id="UP000472755"/>
    </source>
</evidence>
<keyword evidence="4" id="KW-0456">Lyase</keyword>
<dbReference type="InterPro" id="IPR015424">
    <property type="entry name" value="PyrdxlP-dep_Trfase"/>
</dbReference>
<evidence type="ECO:0000313" key="10">
    <source>
        <dbReference type="Proteomes" id="UP000032483"/>
    </source>
</evidence>
<dbReference type="RefSeq" id="WP_050006246.1">
    <property type="nucleotide sequence ID" value="NZ_CAOJUJ010000042.1"/>
</dbReference>
<feature type="domain" description="Aminotransferase class I/classII large" evidence="6">
    <location>
        <begin position="54"/>
        <end position="395"/>
    </location>
</feature>
<dbReference type="PATRIC" id="fig|1550024.3.peg.3601"/>
<dbReference type="GeneID" id="42858024"/>
<name>A0A0D8IVT8_9FIRM</name>
<protein>
    <recommendedName>
        <fullName evidence="2">cysteine-S-conjugate beta-lyase</fullName>
        <ecNumber evidence="2">4.4.1.13</ecNumber>
    </recommendedName>
</protein>
<organism evidence="7 10">
    <name type="scientific">Ruthenibacterium lactatiformans</name>
    <dbReference type="NCBI Taxonomy" id="1550024"/>
    <lineage>
        <taxon>Bacteria</taxon>
        <taxon>Bacillati</taxon>
        <taxon>Bacillota</taxon>
        <taxon>Clostridia</taxon>
        <taxon>Eubacteriales</taxon>
        <taxon>Oscillospiraceae</taxon>
        <taxon>Ruthenibacterium</taxon>
    </lineage>
</organism>
<dbReference type="InterPro" id="IPR015421">
    <property type="entry name" value="PyrdxlP-dep_Trfase_major"/>
</dbReference>
<accession>A0A0D8IVT8</accession>
<dbReference type="Proteomes" id="UP000472755">
    <property type="component" value="Unassembled WGS sequence"/>
</dbReference>
<sequence length="402" mass="45493">MKYDFTSIMDRRGKDAIAVDALGAPGFAPGAPKEGFDAIPMWVADMNFPTVPTIPEAIIARARHPAYGYFSPTEEYFASIIRWHETRNGVTGLTKECIGYENGVLGGVVSALNIFCSRGDNVLLHSPTYIGFTHSLENNGYNIVHSPLVKDENNVWRMDFEDMEKKIVDNRVHAAVFCSPHNPCGRVWERWELERAMELYKKHDVMVVSDEIWSDIILGGHRHIPTQSVSEDARSRTVAVYAPSKTFNLAGLVGSYHIIYNPVLRDRVEKEASLSHYNSMNVLSMHALLGAYRPEGYEWVDELCQVLTANVDFACDFIARRFEGVEVSRPQGTYMLFLDCTRWCEAHGKSIEALQRAGWDVGVAWQDGRPFHGPCHIRMNLALPLSRVQEAFRRLDEYVFNA</sequence>
<dbReference type="InterPro" id="IPR004839">
    <property type="entry name" value="Aminotransferase_I/II_large"/>
</dbReference>
<evidence type="ECO:0000313" key="8">
    <source>
        <dbReference type="EMBL" id="MTS27936.1"/>
    </source>
</evidence>
<dbReference type="InterPro" id="IPR015422">
    <property type="entry name" value="PyrdxlP-dep_Trfase_small"/>
</dbReference>
<dbReference type="GO" id="GO:0008483">
    <property type="term" value="F:transaminase activity"/>
    <property type="evidence" value="ECO:0007669"/>
    <property type="project" value="UniProtKB-KW"/>
</dbReference>
<keyword evidence="7" id="KW-0032">Aminotransferase</keyword>
<dbReference type="EMBL" id="WMZU01000018">
    <property type="protein sequence ID" value="MTS27936.1"/>
    <property type="molecule type" value="Genomic_DNA"/>
</dbReference>
<evidence type="ECO:0000259" key="6">
    <source>
        <dbReference type="Pfam" id="PF00155"/>
    </source>
</evidence>
<dbReference type="InterPro" id="IPR051798">
    <property type="entry name" value="Class-II_PLP-Dep_Aminotrans"/>
</dbReference>
<evidence type="ECO:0000256" key="2">
    <source>
        <dbReference type="ARBA" id="ARBA00012224"/>
    </source>
</evidence>
<dbReference type="Proteomes" id="UP000032483">
    <property type="component" value="Unassembled WGS sequence"/>
</dbReference>
<dbReference type="Gene3D" id="3.90.1150.10">
    <property type="entry name" value="Aspartate Aminotransferase, domain 1"/>
    <property type="match status" value="1"/>
</dbReference>
<keyword evidence="10" id="KW-1185">Reference proteome</keyword>
<comment type="similarity">
    <text evidence="5">Belongs to the class-II pyridoxal-phosphate-dependent aminotransferase family. MalY/PatB cystathionine beta-lyase subfamily.</text>
</comment>
<dbReference type="PANTHER" id="PTHR43525:SF1">
    <property type="entry name" value="PROTEIN MALY"/>
    <property type="match status" value="1"/>
</dbReference>
<dbReference type="PANTHER" id="PTHR43525">
    <property type="entry name" value="PROTEIN MALY"/>
    <property type="match status" value="1"/>
</dbReference>
<reference evidence="7" key="1">
    <citation type="submission" date="2015-02" db="EMBL/GenBank/DDBJ databases">
        <title>A novel member of the family Ruminococcaceae isolated from human feces.</title>
        <authorList>
            <person name="Shkoporov A.N."/>
            <person name="Chaplin A.V."/>
            <person name="Motuzova O.V."/>
            <person name="Kafarskaia L.I."/>
            <person name="Khokhlova E.V."/>
            <person name="Efimov B.A."/>
        </authorList>
    </citation>
    <scope>NUCLEOTIDE SEQUENCE [LARGE SCALE GENOMIC DNA]</scope>
    <source>
        <strain evidence="7">585-1</strain>
    </source>
</reference>
<dbReference type="EMBL" id="JXXK01000030">
    <property type="protein sequence ID" value="KJF38805.1"/>
    <property type="molecule type" value="Genomic_DNA"/>
</dbReference>
<dbReference type="Pfam" id="PF00155">
    <property type="entry name" value="Aminotran_1_2"/>
    <property type="match status" value="1"/>
</dbReference>
<dbReference type="Proteomes" id="UP000449193">
    <property type="component" value="Unassembled WGS sequence"/>
</dbReference>
<keyword evidence="7" id="KW-0808">Transferase</keyword>
<evidence type="ECO:0000313" key="11">
    <source>
        <dbReference type="Proteomes" id="UP000449193"/>
    </source>
</evidence>
<dbReference type="Gene3D" id="3.40.640.10">
    <property type="entry name" value="Type I PLP-dependent aspartate aminotransferase-like (Major domain)"/>
    <property type="match status" value="1"/>
</dbReference>
<dbReference type="CDD" id="cd00609">
    <property type="entry name" value="AAT_like"/>
    <property type="match status" value="1"/>
</dbReference>
<keyword evidence="3" id="KW-0663">Pyridoxal phosphate</keyword>
<proteinExistence type="inferred from homology"/>
<dbReference type="SUPFAM" id="SSF53383">
    <property type="entry name" value="PLP-dependent transferases"/>
    <property type="match status" value="1"/>
</dbReference>
<gene>
    <name evidence="9" type="ORF">GMD52_12170</name>
    <name evidence="8" type="ORF">GMD59_11640</name>
    <name evidence="7" type="ORF">TQ39_15805</name>
</gene>
<dbReference type="GO" id="GO:0047804">
    <property type="term" value="F:cysteine-S-conjugate beta-lyase activity"/>
    <property type="evidence" value="ECO:0007669"/>
    <property type="project" value="UniProtKB-EC"/>
</dbReference>
<evidence type="ECO:0000313" key="7">
    <source>
        <dbReference type="EMBL" id="KJF38805.1"/>
    </source>
</evidence>
<comment type="cofactor">
    <cofactor evidence="1">
        <name>pyridoxal 5'-phosphate</name>
        <dbReference type="ChEBI" id="CHEBI:597326"/>
    </cofactor>
</comment>